<dbReference type="Proteomes" id="UP000193244">
    <property type="component" value="Unassembled WGS sequence"/>
</dbReference>
<evidence type="ECO:0000313" key="2">
    <source>
        <dbReference type="Proteomes" id="UP000193244"/>
    </source>
</evidence>
<dbReference type="OrthoDB" id="6770354at2"/>
<dbReference type="STRING" id="150121.SAMN06296010_1540"/>
<protein>
    <submittedName>
        <fullName evidence="1">Uncharacterized protein</fullName>
    </submittedName>
</protein>
<proteinExistence type="predicted"/>
<dbReference type="EMBL" id="FXAY01000002">
    <property type="protein sequence ID" value="SMG29057.1"/>
    <property type="molecule type" value="Genomic_DNA"/>
</dbReference>
<evidence type="ECO:0000313" key="1">
    <source>
        <dbReference type="EMBL" id="SMG29057.1"/>
    </source>
</evidence>
<gene>
    <name evidence="1" type="ORF">SAMN06296010_1540</name>
</gene>
<accession>A0A1X7JLK2</accession>
<reference evidence="2" key="1">
    <citation type="submission" date="2017-04" db="EMBL/GenBank/DDBJ databases">
        <authorList>
            <person name="Varghese N."/>
            <person name="Submissions S."/>
        </authorList>
    </citation>
    <scope>NUCLEOTIDE SEQUENCE [LARGE SCALE GENOMIC DNA]</scope>
    <source>
        <strain evidence="2">VKM Ac-2510</strain>
    </source>
</reference>
<dbReference type="RefSeq" id="WP_139824804.1">
    <property type="nucleotide sequence ID" value="NZ_FXAY01000002.1"/>
</dbReference>
<name>A0A1X7JLK2_9MICO</name>
<dbReference type="AlphaFoldDB" id="A0A1X7JLK2"/>
<keyword evidence="2" id="KW-1185">Reference proteome</keyword>
<organism evidence="1 2">
    <name type="scientific">Agreia pratensis</name>
    <dbReference type="NCBI Taxonomy" id="150121"/>
    <lineage>
        <taxon>Bacteria</taxon>
        <taxon>Bacillati</taxon>
        <taxon>Actinomycetota</taxon>
        <taxon>Actinomycetes</taxon>
        <taxon>Micrococcales</taxon>
        <taxon>Microbacteriaceae</taxon>
        <taxon>Agreia</taxon>
    </lineage>
</organism>
<sequence length="315" mass="33601">MSGLSSVPGSFAEARPWLLPRVYGAAQASIEYLELVSSKAESGYPALQPVTRDLQLGVSVGLESGYAKVSAATLSQWGVTLEQALDGAVKNSLDRELDLALLAEGTFLINDEKYAAVWRHPVLAESLPIAGAPIVLAATASMTVVCGADSPDGLLVMAATVEQILRSGVRVESITPQRWDGNSWTAVEWPVEVVRNGTAGVISRLFAAGLYSRQRPALAGVYKGQGHDVYVADYQLVKNPEGQMLSIASWTEGAWIALPIVDEIVLIRPGGETVGVAWDRAQAVFGSLLKPATTNPERYVTQGFPTRDQVRQALG</sequence>